<proteinExistence type="predicted"/>
<evidence type="ECO:0000313" key="2">
    <source>
        <dbReference type="EMBL" id="GBP96075.1"/>
    </source>
</evidence>
<dbReference type="EMBL" id="BGZK01002730">
    <property type="protein sequence ID" value="GBP96075.1"/>
    <property type="molecule type" value="Genomic_DNA"/>
</dbReference>
<dbReference type="AlphaFoldDB" id="A0A4C2AAQ7"/>
<organism evidence="2 3">
    <name type="scientific">Eumeta variegata</name>
    <name type="common">Bagworm moth</name>
    <name type="synonym">Eumeta japonica</name>
    <dbReference type="NCBI Taxonomy" id="151549"/>
    <lineage>
        <taxon>Eukaryota</taxon>
        <taxon>Metazoa</taxon>
        <taxon>Ecdysozoa</taxon>
        <taxon>Arthropoda</taxon>
        <taxon>Hexapoda</taxon>
        <taxon>Insecta</taxon>
        <taxon>Pterygota</taxon>
        <taxon>Neoptera</taxon>
        <taxon>Endopterygota</taxon>
        <taxon>Lepidoptera</taxon>
        <taxon>Glossata</taxon>
        <taxon>Ditrysia</taxon>
        <taxon>Tineoidea</taxon>
        <taxon>Psychidae</taxon>
        <taxon>Oiketicinae</taxon>
        <taxon>Eumeta</taxon>
    </lineage>
</organism>
<accession>A0A4C2AAQ7</accession>
<keyword evidence="3" id="KW-1185">Reference proteome</keyword>
<feature type="region of interest" description="Disordered" evidence="1">
    <location>
        <begin position="127"/>
        <end position="146"/>
    </location>
</feature>
<comment type="caution">
    <text evidence="2">The sequence shown here is derived from an EMBL/GenBank/DDBJ whole genome shotgun (WGS) entry which is preliminary data.</text>
</comment>
<reference evidence="2 3" key="1">
    <citation type="journal article" date="2019" name="Commun. Biol.">
        <title>The bagworm genome reveals a unique fibroin gene that provides high tensile strength.</title>
        <authorList>
            <person name="Kono N."/>
            <person name="Nakamura H."/>
            <person name="Ohtoshi R."/>
            <person name="Tomita M."/>
            <person name="Numata K."/>
            <person name="Arakawa K."/>
        </authorList>
    </citation>
    <scope>NUCLEOTIDE SEQUENCE [LARGE SCALE GENOMIC DNA]</scope>
</reference>
<protein>
    <submittedName>
        <fullName evidence="2">Uncharacterized protein</fullName>
    </submittedName>
</protein>
<evidence type="ECO:0000313" key="3">
    <source>
        <dbReference type="Proteomes" id="UP000299102"/>
    </source>
</evidence>
<sequence>MLSRFETLAPCFGESMFKPSVLGAVSAPVAPSSTAPPRTRPTRRALRKCGGAVFFSPLPKQFSVCRSPLRFSRFPQSTNSAVPTSARSRPAEFGFDTPFYVFAQRRSKTFRSFKKFNHSVSQFVGNERRRRGVPRPRVSAGPNGAWPITARAPDIGIYNGRTPLPSRAPD</sequence>
<name>A0A4C2AAQ7_EUMVA</name>
<evidence type="ECO:0000256" key="1">
    <source>
        <dbReference type="SAM" id="MobiDB-lite"/>
    </source>
</evidence>
<dbReference type="Proteomes" id="UP000299102">
    <property type="component" value="Unassembled WGS sequence"/>
</dbReference>
<gene>
    <name evidence="2" type="ORF">EVAR_66107_1</name>
</gene>